<dbReference type="AlphaFoldDB" id="A0A8S3U8I9"/>
<dbReference type="InterPro" id="IPR036691">
    <property type="entry name" value="Endo/exonu/phosph_ase_sf"/>
</dbReference>
<dbReference type="SUPFAM" id="SSF56219">
    <property type="entry name" value="DNase I-like"/>
    <property type="match status" value="1"/>
</dbReference>
<name>A0A8S3U8I9_MYTED</name>
<dbReference type="Gene3D" id="3.60.10.10">
    <property type="entry name" value="Endonuclease/exonuclease/phosphatase"/>
    <property type="match status" value="1"/>
</dbReference>
<gene>
    <name evidence="1" type="ORF">MEDL_54253</name>
</gene>
<dbReference type="Proteomes" id="UP000683360">
    <property type="component" value="Unassembled WGS sequence"/>
</dbReference>
<accession>A0A8S3U8I9</accession>
<keyword evidence="2" id="KW-1185">Reference proteome</keyword>
<sequence>MTNLRLINLENQILTLRNQNQNNLQSQIPVHMVPPQPIFHATQTIAPNQWTQQAQPFFHHSVPAPPPYMYRQSDKIPEASRQVQRPNINQQVQQAQMFNPLPSELVTQLPTSDSNNCIAVDQTSSQQFLFNQSYRNQGKGNRYVTDSGHDAYRAALDTLKEIILKYQHTHSIMIAGDFNASFIRHYKDPQDELFKQFCKENGLELPAKYPTDHTYFQGTSRSQIDYILAKFVESNLRFQDLIQVEILGTRRPQHL</sequence>
<dbReference type="EMBL" id="CAJPWZ010002621">
    <property type="protein sequence ID" value="CAG2242064.1"/>
    <property type="molecule type" value="Genomic_DNA"/>
</dbReference>
<evidence type="ECO:0008006" key="3">
    <source>
        <dbReference type="Google" id="ProtNLM"/>
    </source>
</evidence>
<dbReference type="OrthoDB" id="10422225at2759"/>
<proteinExistence type="predicted"/>
<organism evidence="1 2">
    <name type="scientific">Mytilus edulis</name>
    <name type="common">Blue mussel</name>
    <dbReference type="NCBI Taxonomy" id="6550"/>
    <lineage>
        <taxon>Eukaryota</taxon>
        <taxon>Metazoa</taxon>
        <taxon>Spiralia</taxon>
        <taxon>Lophotrochozoa</taxon>
        <taxon>Mollusca</taxon>
        <taxon>Bivalvia</taxon>
        <taxon>Autobranchia</taxon>
        <taxon>Pteriomorphia</taxon>
        <taxon>Mytilida</taxon>
        <taxon>Mytiloidea</taxon>
        <taxon>Mytilidae</taxon>
        <taxon>Mytilinae</taxon>
        <taxon>Mytilus</taxon>
    </lineage>
</organism>
<reference evidence="1" key="1">
    <citation type="submission" date="2021-03" db="EMBL/GenBank/DDBJ databases">
        <authorList>
            <person name="Bekaert M."/>
        </authorList>
    </citation>
    <scope>NUCLEOTIDE SEQUENCE</scope>
</reference>
<comment type="caution">
    <text evidence="1">The sequence shown here is derived from an EMBL/GenBank/DDBJ whole genome shotgun (WGS) entry which is preliminary data.</text>
</comment>
<evidence type="ECO:0000313" key="2">
    <source>
        <dbReference type="Proteomes" id="UP000683360"/>
    </source>
</evidence>
<protein>
    <recommendedName>
        <fullName evidence="3">Endonuclease/exonuclease/phosphatase domain-containing protein</fullName>
    </recommendedName>
</protein>
<evidence type="ECO:0000313" key="1">
    <source>
        <dbReference type="EMBL" id="CAG2242064.1"/>
    </source>
</evidence>